<feature type="compositionally biased region" description="Basic and acidic residues" evidence="1">
    <location>
        <begin position="46"/>
        <end position="55"/>
    </location>
</feature>
<evidence type="ECO:0000256" key="1">
    <source>
        <dbReference type="SAM" id="MobiDB-lite"/>
    </source>
</evidence>
<dbReference type="AlphaFoldDB" id="A0AAD6S8D0"/>
<dbReference type="EMBL" id="JARJCM010000196">
    <property type="protein sequence ID" value="KAJ7023023.1"/>
    <property type="molecule type" value="Genomic_DNA"/>
</dbReference>
<comment type="caution">
    <text evidence="2">The sequence shown here is derived from an EMBL/GenBank/DDBJ whole genome shotgun (WGS) entry which is preliminary data.</text>
</comment>
<proteinExistence type="predicted"/>
<accession>A0AAD6S8D0</accession>
<evidence type="ECO:0000313" key="2">
    <source>
        <dbReference type="EMBL" id="KAJ7023023.1"/>
    </source>
</evidence>
<gene>
    <name evidence="2" type="ORF">C8F04DRAFT_1240388</name>
</gene>
<reference evidence="2" key="1">
    <citation type="submission" date="2023-03" db="EMBL/GenBank/DDBJ databases">
        <title>Massive genome expansion in bonnet fungi (Mycena s.s.) driven by repeated elements and novel gene families across ecological guilds.</title>
        <authorList>
            <consortium name="Lawrence Berkeley National Laboratory"/>
            <person name="Harder C.B."/>
            <person name="Miyauchi S."/>
            <person name="Viragh M."/>
            <person name="Kuo A."/>
            <person name="Thoen E."/>
            <person name="Andreopoulos B."/>
            <person name="Lu D."/>
            <person name="Skrede I."/>
            <person name="Drula E."/>
            <person name="Henrissat B."/>
            <person name="Morin E."/>
            <person name="Kohler A."/>
            <person name="Barry K."/>
            <person name="LaButti K."/>
            <person name="Morin E."/>
            <person name="Salamov A."/>
            <person name="Lipzen A."/>
            <person name="Mereny Z."/>
            <person name="Hegedus B."/>
            <person name="Baldrian P."/>
            <person name="Stursova M."/>
            <person name="Weitz H."/>
            <person name="Taylor A."/>
            <person name="Grigoriev I.V."/>
            <person name="Nagy L.G."/>
            <person name="Martin F."/>
            <person name="Kauserud H."/>
        </authorList>
    </citation>
    <scope>NUCLEOTIDE SEQUENCE</scope>
    <source>
        <strain evidence="2">CBHHK200</strain>
    </source>
</reference>
<evidence type="ECO:0000313" key="3">
    <source>
        <dbReference type="Proteomes" id="UP001218188"/>
    </source>
</evidence>
<feature type="region of interest" description="Disordered" evidence="1">
    <location>
        <begin position="1"/>
        <end position="63"/>
    </location>
</feature>
<protein>
    <submittedName>
        <fullName evidence="2">Uncharacterized protein</fullName>
    </submittedName>
</protein>
<keyword evidence="3" id="KW-1185">Reference proteome</keyword>
<organism evidence="2 3">
    <name type="scientific">Mycena alexandri</name>
    <dbReference type="NCBI Taxonomy" id="1745969"/>
    <lineage>
        <taxon>Eukaryota</taxon>
        <taxon>Fungi</taxon>
        <taxon>Dikarya</taxon>
        <taxon>Basidiomycota</taxon>
        <taxon>Agaricomycotina</taxon>
        <taxon>Agaricomycetes</taxon>
        <taxon>Agaricomycetidae</taxon>
        <taxon>Agaricales</taxon>
        <taxon>Marasmiineae</taxon>
        <taxon>Mycenaceae</taxon>
        <taxon>Mycena</taxon>
    </lineage>
</organism>
<name>A0AAD6S8D0_9AGAR</name>
<dbReference type="Proteomes" id="UP001218188">
    <property type="component" value="Unassembled WGS sequence"/>
</dbReference>
<sequence>MADSEEEQHCSSCKTDKPLTAFIPKGRGFGKTCIQCADKKKAKRDGKREEDKESRGSSPDEDDFGKNLGLLSLTDFLDALTEYDEILELGARVDISSISGSRRECADVLAEKIRKEMKYRFTTTKKLMNLKSFGCGGKRQLRYCKSKALFNGYLDTFFPYGEILPYWIHCIQGPPRLSLSSGAYMNLHRPTLRPTYVESA</sequence>